<protein>
    <submittedName>
        <fullName evidence="2">Uncharacterized protein</fullName>
    </submittedName>
</protein>
<dbReference type="EMBL" id="SRLO01000029">
    <property type="protein sequence ID" value="TNN84046.1"/>
    <property type="molecule type" value="Genomic_DNA"/>
</dbReference>
<keyword evidence="3" id="KW-1185">Reference proteome</keyword>
<accession>A0A4Z2J1I8</accession>
<proteinExistence type="predicted"/>
<feature type="region of interest" description="Disordered" evidence="1">
    <location>
        <begin position="217"/>
        <end position="254"/>
    </location>
</feature>
<name>A0A4Z2J1I8_9TELE</name>
<dbReference type="AlphaFoldDB" id="A0A4Z2J1I8"/>
<feature type="compositionally biased region" description="Low complexity" evidence="1">
    <location>
        <begin position="39"/>
        <end position="61"/>
    </location>
</feature>
<evidence type="ECO:0000313" key="3">
    <source>
        <dbReference type="Proteomes" id="UP000314294"/>
    </source>
</evidence>
<evidence type="ECO:0000256" key="1">
    <source>
        <dbReference type="SAM" id="MobiDB-lite"/>
    </source>
</evidence>
<organism evidence="2 3">
    <name type="scientific">Liparis tanakae</name>
    <name type="common">Tanaka's snailfish</name>
    <dbReference type="NCBI Taxonomy" id="230148"/>
    <lineage>
        <taxon>Eukaryota</taxon>
        <taxon>Metazoa</taxon>
        <taxon>Chordata</taxon>
        <taxon>Craniata</taxon>
        <taxon>Vertebrata</taxon>
        <taxon>Euteleostomi</taxon>
        <taxon>Actinopterygii</taxon>
        <taxon>Neopterygii</taxon>
        <taxon>Teleostei</taxon>
        <taxon>Neoteleostei</taxon>
        <taxon>Acanthomorphata</taxon>
        <taxon>Eupercaria</taxon>
        <taxon>Perciformes</taxon>
        <taxon>Cottioidei</taxon>
        <taxon>Cottales</taxon>
        <taxon>Liparidae</taxon>
        <taxon>Liparis</taxon>
    </lineage>
</organism>
<comment type="caution">
    <text evidence="2">The sequence shown here is derived from an EMBL/GenBank/DDBJ whole genome shotgun (WGS) entry which is preliminary data.</text>
</comment>
<evidence type="ECO:0000313" key="2">
    <source>
        <dbReference type="EMBL" id="TNN84046.1"/>
    </source>
</evidence>
<feature type="region of interest" description="Disordered" evidence="1">
    <location>
        <begin position="1"/>
        <end position="99"/>
    </location>
</feature>
<sequence length="288" mass="30177">MFTAGYHDKDNMSPRGVQTSKNRARENAVTNTPISKVEAQSSLLLGPSGLSSAGQALSGGQMACSNRVQREASPLRKSTASSGRRSKRPRRESVPFTGDGGVCQCAGKKKKKKKKKKGRLLGLVGSRHGTIAGSPHGTLADPCIGPLHQTGRPSPSVFPLTGSGKPECEVGFTAVLASCSSLHLLSPQGTTGLLAHRSIGASLAYYSCWKLEGQKGQAVSSSRAEQRTEEQARPRHQTDRDSMHSSAKHTGPTAARDAAIVWVSVANAASQHGSPLGMTGDADPMKGD</sequence>
<reference evidence="2 3" key="1">
    <citation type="submission" date="2019-03" db="EMBL/GenBank/DDBJ databases">
        <title>First draft genome of Liparis tanakae, snailfish: a comprehensive survey of snailfish specific genes.</title>
        <authorList>
            <person name="Kim W."/>
            <person name="Song I."/>
            <person name="Jeong J.-H."/>
            <person name="Kim D."/>
            <person name="Kim S."/>
            <person name="Ryu S."/>
            <person name="Song J.Y."/>
            <person name="Lee S.K."/>
        </authorList>
    </citation>
    <scope>NUCLEOTIDE SEQUENCE [LARGE SCALE GENOMIC DNA]</scope>
    <source>
        <tissue evidence="2">Muscle</tissue>
    </source>
</reference>
<feature type="compositionally biased region" description="Basic and acidic residues" evidence="1">
    <location>
        <begin position="1"/>
        <end position="12"/>
    </location>
</feature>
<gene>
    <name evidence="2" type="ORF">EYF80_005652</name>
</gene>
<feature type="compositionally biased region" description="Basic and acidic residues" evidence="1">
    <location>
        <begin position="224"/>
        <end position="243"/>
    </location>
</feature>
<dbReference type="Proteomes" id="UP000314294">
    <property type="component" value="Unassembled WGS sequence"/>
</dbReference>